<dbReference type="CDD" id="cd04902">
    <property type="entry name" value="ACT_3PGDH-xct"/>
    <property type="match status" value="1"/>
</dbReference>
<dbReference type="SUPFAM" id="SSF51735">
    <property type="entry name" value="NAD(P)-binding Rossmann-fold domains"/>
    <property type="match status" value="1"/>
</dbReference>
<dbReference type="InterPro" id="IPR006139">
    <property type="entry name" value="D-isomer_2_OHA_DH_cat_dom"/>
</dbReference>
<comment type="catalytic activity">
    <reaction evidence="7">
        <text>(R)-2-hydroxyglutarate + NAD(+) = 2-oxoglutarate + NADH + H(+)</text>
        <dbReference type="Rhea" id="RHEA:49612"/>
        <dbReference type="ChEBI" id="CHEBI:15378"/>
        <dbReference type="ChEBI" id="CHEBI:15801"/>
        <dbReference type="ChEBI" id="CHEBI:16810"/>
        <dbReference type="ChEBI" id="CHEBI:57540"/>
        <dbReference type="ChEBI" id="CHEBI:57945"/>
        <dbReference type="EC" id="1.1.1.399"/>
    </reaction>
</comment>
<evidence type="ECO:0000259" key="10">
    <source>
        <dbReference type="PROSITE" id="PS51671"/>
    </source>
</evidence>
<dbReference type="PROSITE" id="PS00670">
    <property type="entry name" value="D_2_HYDROXYACID_DH_2"/>
    <property type="match status" value="1"/>
</dbReference>
<dbReference type="InterPro" id="IPR029752">
    <property type="entry name" value="D-isomer_DH_CS1"/>
</dbReference>
<dbReference type="SUPFAM" id="SSF55021">
    <property type="entry name" value="ACT-like"/>
    <property type="match status" value="1"/>
</dbReference>
<keyword evidence="9" id="KW-0028">Amino-acid biosynthesis</keyword>
<dbReference type="UniPathway" id="UPA00135">
    <property type="reaction ID" value="UER00196"/>
</dbReference>
<dbReference type="PANTHER" id="PTHR42938">
    <property type="entry name" value="FORMATE DEHYDROGENASE 1"/>
    <property type="match status" value="1"/>
</dbReference>
<dbReference type="InterPro" id="IPR006236">
    <property type="entry name" value="PGDH"/>
</dbReference>
<reference evidence="11 12" key="1">
    <citation type="submission" date="2019-10" db="EMBL/GenBank/DDBJ databases">
        <authorList>
            <person name="Nie G."/>
            <person name="Ming H."/>
            <person name="Yi B."/>
        </authorList>
    </citation>
    <scope>NUCLEOTIDE SEQUENCE [LARGE SCALE GENOMIC DNA]</scope>
    <source>
        <strain evidence="11 12">CFH 90414</strain>
    </source>
</reference>
<evidence type="ECO:0000256" key="1">
    <source>
        <dbReference type="ARBA" id="ARBA00003800"/>
    </source>
</evidence>
<keyword evidence="6 9" id="KW-0520">NAD</keyword>
<dbReference type="InterPro" id="IPR006140">
    <property type="entry name" value="D-isomer_DH_NAD-bd"/>
</dbReference>
<dbReference type="GO" id="GO:0051287">
    <property type="term" value="F:NAD binding"/>
    <property type="evidence" value="ECO:0007669"/>
    <property type="project" value="UniProtKB-UniRule"/>
</dbReference>
<comment type="catalytic activity">
    <reaction evidence="8 9">
        <text>(2R)-3-phosphoglycerate + NAD(+) = 3-phosphooxypyruvate + NADH + H(+)</text>
        <dbReference type="Rhea" id="RHEA:12641"/>
        <dbReference type="ChEBI" id="CHEBI:15378"/>
        <dbReference type="ChEBI" id="CHEBI:18110"/>
        <dbReference type="ChEBI" id="CHEBI:57540"/>
        <dbReference type="ChEBI" id="CHEBI:57945"/>
        <dbReference type="ChEBI" id="CHEBI:58272"/>
        <dbReference type="EC" id="1.1.1.95"/>
    </reaction>
</comment>
<dbReference type="PROSITE" id="PS51671">
    <property type="entry name" value="ACT"/>
    <property type="match status" value="1"/>
</dbReference>
<dbReference type="AlphaFoldDB" id="A0A6I2F8Y2"/>
<evidence type="ECO:0000256" key="4">
    <source>
        <dbReference type="ARBA" id="ARBA00021582"/>
    </source>
</evidence>
<evidence type="ECO:0000256" key="3">
    <source>
        <dbReference type="ARBA" id="ARBA00005854"/>
    </source>
</evidence>
<dbReference type="Gene3D" id="3.30.1330.90">
    <property type="entry name" value="D-3-phosphoglycerate dehydrogenase, domain 3"/>
    <property type="match status" value="1"/>
</dbReference>
<dbReference type="Pfam" id="PF19304">
    <property type="entry name" value="PGDH_inter"/>
    <property type="match status" value="1"/>
</dbReference>
<dbReference type="RefSeq" id="WP_312854842.1">
    <property type="nucleotide sequence ID" value="NZ_WJIF01000001.1"/>
</dbReference>
<dbReference type="PROSITE" id="PS00671">
    <property type="entry name" value="D_2_HYDROXYACID_DH_3"/>
    <property type="match status" value="1"/>
</dbReference>
<dbReference type="CDD" id="cd12173">
    <property type="entry name" value="PGDH_4"/>
    <property type="match status" value="1"/>
</dbReference>
<dbReference type="GO" id="GO:0004617">
    <property type="term" value="F:phosphoglycerate dehydrogenase activity"/>
    <property type="evidence" value="ECO:0007669"/>
    <property type="project" value="UniProtKB-UniRule"/>
</dbReference>
<dbReference type="Pfam" id="PF02826">
    <property type="entry name" value="2-Hacid_dh_C"/>
    <property type="match status" value="1"/>
</dbReference>
<keyword evidence="9" id="KW-0718">Serine biosynthesis</keyword>
<dbReference type="Gene3D" id="3.30.70.260">
    <property type="match status" value="1"/>
</dbReference>
<dbReference type="InterPro" id="IPR045865">
    <property type="entry name" value="ACT-like_dom_sf"/>
</dbReference>
<dbReference type="PANTHER" id="PTHR42938:SF47">
    <property type="entry name" value="HYDROXYPYRUVATE REDUCTASE"/>
    <property type="match status" value="1"/>
</dbReference>
<dbReference type="InterPro" id="IPR036291">
    <property type="entry name" value="NAD(P)-bd_dom_sf"/>
</dbReference>
<evidence type="ECO:0000256" key="6">
    <source>
        <dbReference type="ARBA" id="ARBA00023027"/>
    </source>
</evidence>
<dbReference type="GO" id="GO:0006564">
    <property type="term" value="P:L-serine biosynthetic process"/>
    <property type="evidence" value="ECO:0007669"/>
    <property type="project" value="UniProtKB-UniRule"/>
</dbReference>
<comment type="function">
    <text evidence="1">Catalyzes the reversible oxidation of 3-phospho-D-glycerate to 3-phosphonooxypyruvate, the first step of the phosphorylated L-serine biosynthesis pathway. Also catalyzes the reversible oxidation of 2-hydroxyglutarate to 2-oxoglutarate.</text>
</comment>
<dbReference type="InterPro" id="IPR029009">
    <property type="entry name" value="ASB_dom_sf"/>
</dbReference>
<dbReference type="SUPFAM" id="SSF52283">
    <property type="entry name" value="Formate/glycerate dehydrogenase catalytic domain-like"/>
    <property type="match status" value="1"/>
</dbReference>
<proteinExistence type="inferred from homology"/>
<keyword evidence="12" id="KW-1185">Reference proteome</keyword>
<evidence type="ECO:0000256" key="2">
    <source>
        <dbReference type="ARBA" id="ARBA00005216"/>
    </source>
</evidence>
<name>A0A6I2F8Y2_9MICO</name>
<dbReference type="Proteomes" id="UP000431080">
    <property type="component" value="Unassembled WGS sequence"/>
</dbReference>
<dbReference type="InterPro" id="IPR045626">
    <property type="entry name" value="PGDH_ASB_dom"/>
</dbReference>
<comment type="caution">
    <text evidence="11">The sequence shown here is derived from an EMBL/GenBank/DDBJ whole genome shotgun (WGS) entry which is preliminary data.</text>
</comment>
<protein>
    <recommendedName>
        <fullName evidence="4 9">D-3-phosphoglycerate dehydrogenase</fullName>
        <ecNumber evidence="9">1.1.1.95</ecNumber>
    </recommendedName>
</protein>
<organism evidence="11 12">
    <name type="scientific">Agromyces agglutinans</name>
    <dbReference type="NCBI Taxonomy" id="2662258"/>
    <lineage>
        <taxon>Bacteria</taxon>
        <taxon>Bacillati</taxon>
        <taxon>Actinomycetota</taxon>
        <taxon>Actinomycetes</taxon>
        <taxon>Micrococcales</taxon>
        <taxon>Microbacteriaceae</taxon>
        <taxon>Agromyces</taxon>
    </lineage>
</organism>
<sequence>MSKPVVLIAEELSPATVDALGPDFEIRNVDGTDRSALLSSIADADAILIRSATQVDEEALAAAPKLKVVARAGVGLDNVDVKAATTAGVMVVNAPTSNIISAAELTIGHILSLARHIPAGHASLSAGEWKRSAYTGTELFEKTVGIIGLGRIGALITARLQAFGMQVIAYDPYITEARAQQLGVQTVTLDELLERSDFITIHMPRTPETLGMIGTEQLARMKRTAYIVNVARGGLIDEQALHDALVAGTIAGAGLDVFVTEPPRESPLLGLPNVIVTPHLGASTEDAQEKAGISVAKSVRLALAGELVPDAVNVAGGVIDPYVRPGIPLVEKLGQFFSALGHGALTSLDIEVRGELADYDVSVLKLAALKGVFTNVVSETVSYVNAPLLAEQRGVQVRLITERESPEYRNVITLRGALAEGRQVSVSGTLTGTKQVEKLVGIDDYDIEVPIAKHHIVMRYTDRPGIVAVYGGAFGEAGINIAGMQIARREAGGQALSVLTVDSPVPAEVIERVRDAIEASTMLEIDITED</sequence>
<dbReference type="PROSITE" id="PS00065">
    <property type="entry name" value="D_2_HYDROXYACID_DH_1"/>
    <property type="match status" value="1"/>
</dbReference>
<evidence type="ECO:0000313" key="12">
    <source>
        <dbReference type="Proteomes" id="UP000431080"/>
    </source>
</evidence>
<dbReference type="EMBL" id="WJIF01000001">
    <property type="protein sequence ID" value="MRG58826.1"/>
    <property type="molecule type" value="Genomic_DNA"/>
</dbReference>
<evidence type="ECO:0000256" key="9">
    <source>
        <dbReference type="RuleBase" id="RU363003"/>
    </source>
</evidence>
<gene>
    <name evidence="11" type="ORF">GE115_02910</name>
</gene>
<evidence type="ECO:0000256" key="7">
    <source>
        <dbReference type="ARBA" id="ARBA00048126"/>
    </source>
</evidence>
<evidence type="ECO:0000256" key="8">
    <source>
        <dbReference type="ARBA" id="ARBA00048731"/>
    </source>
</evidence>
<comment type="pathway">
    <text evidence="2 9">Amino-acid biosynthesis; L-serine biosynthesis; L-serine from 3-phospho-D-glycerate: step 1/3.</text>
</comment>
<feature type="domain" description="ACT" evidence="10">
    <location>
        <begin position="455"/>
        <end position="530"/>
    </location>
</feature>
<dbReference type="EC" id="1.1.1.95" evidence="9"/>
<evidence type="ECO:0000256" key="5">
    <source>
        <dbReference type="ARBA" id="ARBA00023002"/>
    </source>
</evidence>
<dbReference type="FunFam" id="3.40.50.720:FF:000021">
    <property type="entry name" value="D-3-phosphoglycerate dehydrogenase"/>
    <property type="match status" value="1"/>
</dbReference>
<dbReference type="Gene3D" id="3.40.50.720">
    <property type="entry name" value="NAD(P)-binding Rossmann-like Domain"/>
    <property type="match status" value="2"/>
</dbReference>
<keyword evidence="5 9" id="KW-0560">Oxidoreductase</keyword>
<dbReference type="NCBIfam" id="TIGR01327">
    <property type="entry name" value="PGDH"/>
    <property type="match status" value="1"/>
</dbReference>
<dbReference type="InterPro" id="IPR002912">
    <property type="entry name" value="ACT_dom"/>
</dbReference>
<dbReference type="Pfam" id="PF00389">
    <property type="entry name" value="2-Hacid_dh"/>
    <property type="match status" value="1"/>
</dbReference>
<dbReference type="Pfam" id="PF01842">
    <property type="entry name" value="ACT"/>
    <property type="match status" value="1"/>
</dbReference>
<comment type="similarity">
    <text evidence="3 9">Belongs to the D-isomer specific 2-hydroxyacid dehydrogenase family.</text>
</comment>
<dbReference type="SUPFAM" id="SSF143548">
    <property type="entry name" value="Serine metabolism enzymes domain"/>
    <property type="match status" value="1"/>
</dbReference>
<accession>A0A6I2F8Y2</accession>
<evidence type="ECO:0000313" key="11">
    <source>
        <dbReference type="EMBL" id="MRG58826.1"/>
    </source>
</evidence>
<dbReference type="InterPro" id="IPR029753">
    <property type="entry name" value="D-isomer_DH_CS"/>
</dbReference>